<keyword evidence="1" id="KW-1133">Transmembrane helix</keyword>
<feature type="transmembrane region" description="Helical" evidence="1">
    <location>
        <begin position="21"/>
        <end position="38"/>
    </location>
</feature>
<sequence>MNLKLMSIFINAKSLEPNNKVLYYIFIILFIFLCCFSFI</sequence>
<keyword evidence="1" id="KW-0812">Transmembrane</keyword>
<keyword evidence="1" id="KW-0472">Membrane</keyword>
<dbReference type="EMBL" id="LSDC01000043">
    <property type="protein sequence ID" value="KXB61116.1"/>
    <property type="molecule type" value="Genomic_DNA"/>
</dbReference>
<reference evidence="3" key="1">
    <citation type="submission" date="2016-01" db="EMBL/GenBank/DDBJ databases">
        <authorList>
            <person name="Mitreva M."/>
            <person name="Pepin K.H."/>
            <person name="Mihindukulasuriya K.A."/>
            <person name="Fulton R."/>
            <person name="Fronick C."/>
            <person name="O'Laughlin M."/>
            <person name="Miner T."/>
            <person name="Herter B."/>
            <person name="Rosa B.A."/>
            <person name="Cordes M."/>
            <person name="Tomlinson C."/>
            <person name="Wollam A."/>
            <person name="Palsikar V.B."/>
            <person name="Mardis E.R."/>
            <person name="Wilson R.K."/>
        </authorList>
    </citation>
    <scope>NUCLEOTIDE SEQUENCE [LARGE SCALE GENOMIC DNA]</scope>
    <source>
        <strain evidence="3">DNF01167</strain>
    </source>
</reference>
<dbReference type="PATRIC" id="fig|1379.3.peg.651"/>
<protein>
    <submittedName>
        <fullName evidence="2">Uncharacterized protein</fullName>
    </submittedName>
</protein>
<dbReference type="AlphaFoldDB" id="A0A134A0A8"/>
<comment type="caution">
    <text evidence="2">The sequence shown here is derived from an EMBL/GenBank/DDBJ whole genome shotgun (WGS) entry which is preliminary data.</text>
</comment>
<evidence type="ECO:0000256" key="1">
    <source>
        <dbReference type="SAM" id="Phobius"/>
    </source>
</evidence>
<proteinExistence type="predicted"/>
<evidence type="ECO:0000313" key="3">
    <source>
        <dbReference type="Proteomes" id="UP000070355"/>
    </source>
</evidence>
<gene>
    <name evidence="2" type="ORF">HMPREF3186_00670</name>
</gene>
<name>A0A134A0A8_9BACL</name>
<dbReference type="Proteomes" id="UP000070355">
    <property type="component" value="Unassembled WGS sequence"/>
</dbReference>
<accession>A0A134A0A8</accession>
<organism evidence="2 3">
    <name type="scientific">Gemella haemolysans</name>
    <dbReference type="NCBI Taxonomy" id="1379"/>
    <lineage>
        <taxon>Bacteria</taxon>
        <taxon>Bacillati</taxon>
        <taxon>Bacillota</taxon>
        <taxon>Bacilli</taxon>
        <taxon>Bacillales</taxon>
        <taxon>Gemellaceae</taxon>
        <taxon>Gemella</taxon>
    </lineage>
</organism>
<evidence type="ECO:0000313" key="2">
    <source>
        <dbReference type="EMBL" id="KXB61116.1"/>
    </source>
</evidence>